<dbReference type="OrthoDB" id="1877784at2759"/>
<evidence type="ECO:0000313" key="6">
    <source>
        <dbReference type="Proteomes" id="UP000324897"/>
    </source>
</evidence>
<dbReference type="Gene3D" id="1.50.10.130">
    <property type="entry name" value="Terpene synthase, N-terminal domain"/>
    <property type="match status" value="1"/>
</dbReference>
<name>A0A5J9WG82_9POAL</name>
<feature type="domain" description="Terpene synthase metal-binding" evidence="4">
    <location>
        <begin position="310"/>
        <end position="425"/>
    </location>
</feature>
<keyword evidence="2" id="KW-0479">Metal-binding</keyword>
<dbReference type="GO" id="GO:0010333">
    <property type="term" value="F:terpene synthase activity"/>
    <property type="evidence" value="ECO:0007669"/>
    <property type="project" value="InterPro"/>
</dbReference>
<dbReference type="PANTHER" id="PTHR31225">
    <property type="entry name" value="OS04G0344100 PROTEIN-RELATED"/>
    <property type="match status" value="1"/>
</dbReference>
<comment type="cofactor">
    <cofactor evidence="1">
        <name>Mg(2+)</name>
        <dbReference type="ChEBI" id="CHEBI:18420"/>
    </cofactor>
</comment>
<dbReference type="CDD" id="cd00684">
    <property type="entry name" value="Terpene_cyclase_plant_C1"/>
    <property type="match status" value="1"/>
</dbReference>
<organism evidence="5 6">
    <name type="scientific">Eragrostis curvula</name>
    <name type="common">weeping love grass</name>
    <dbReference type="NCBI Taxonomy" id="38414"/>
    <lineage>
        <taxon>Eukaryota</taxon>
        <taxon>Viridiplantae</taxon>
        <taxon>Streptophyta</taxon>
        <taxon>Embryophyta</taxon>
        <taxon>Tracheophyta</taxon>
        <taxon>Spermatophyta</taxon>
        <taxon>Magnoliopsida</taxon>
        <taxon>Liliopsida</taxon>
        <taxon>Poales</taxon>
        <taxon>Poaceae</taxon>
        <taxon>PACMAD clade</taxon>
        <taxon>Chloridoideae</taxon>
        <taxon>Eragrostideae</taxon>
        <taxon>Eragrostidinae</taxon>
        <taxon>Eragrostis</taxon>
    </lineage>
</organism>
<protein>
    <submittedName>
        <fullName evidence="5">Uncharacterized protein</fullName>
    </submittedName>
</protein>
<dbReference type="SUPFAM" id="SSF48576">
    <property type="entry name" value="Terpenoid synthases"/>
    <property type="match status" value="1"/>
</dbReference>
<evidence type="ECO:0000259" key="4">
    <source>
        <dbReference type="Pfam" id="PF03936"/>
    </source>
</evidence>
<evidence type="ECO:0000259" key="3">
    <source>
        <dbReference type="Pfam" id="PF01397"/>
    </source>
</evidence>
<accession>A0A5J9WG82</accession>
<proteinExistence type="predicted"/>
<dbReference type="Pfam" id="PF03936">
    <property type="entry name" value="Terpene_synth_C"/>
    <property type="match status" value="1"/>
</dbReference>
<sequence length="578" mass="65601">MHVAHIFPFVDEALKRARSDIRSHITIPIEYHTRCKYMADMTESKAGDAPISKEINSQMMAAAAIMSSPFVPCVWGDFFLTYTPPVSQRSEEWMRERADQLKSVVLQRFDAGKAMNMANTVKLVDALERLNLDNHFQPEIDTALRRVYSDEDLDFGGSKEPYITALRFRLLRQHGFWVSTDVFDRFRDGAGSFSIGLSSDPRGLLSLYNAAHMAVPGEDVLDIAIAFTRSHLKAMKGKLRSPMAEQVSRFLSFPLPRFIFSLETTHYIAEYEQEEEHDAEVLELARLECNLMRSVHLKELSAFSSWWRNLYDDVKLNYARDRAVEMYFWAAGTLHSEGNSRARMMVAKMIALTTLLDDTYDVHATLDDCQKLDKAMQRWDEGAVSILPEYLRMLYTKTLSTFSEFEDMLLPDEKYRMSYIRKAVEASVMSSAVPMLIVASLIGAGTVATRETFDWAISVPDMVHSSAEIGRFLNDIASYKRGKNKMDIASTVECYILEHGTTGEEAVAAITAMTEHAWRRINQTCMEMDRAFLPAAQLAVVSLARTMELIYYSANDAYTFSGDLKDLVASLFLKPIPT</sequence>
<comment type="caution">
    <text evidence="5">The sequence shown here is derived from an EMBL/GenBank/DDBJ whole genome shotgun (WGS) entry which is preliminary data.</text>
</comment>
<dbReference type="InterPro" id="IPR050148">
    <property type="entry name" value="Terpene_synthase-like"/>
</dbReference>
<dbReference type="Gene3D" id="1.10.600.10">
    <property type="entry name" value="Farnesyl Diphosphate Synthase"/>
    <property type="match status" value="2"/>
</dbReference>
<dbReference type="AlphaFoldDB" id="A0A5J9WG82"/>
<dbReference type="InterPro" id="IPR001906">
    <property type="entry name" value="Terpene_synth_N"/>
</dbReference>
<gene>
    <name evidence="5" type="ORF">EJB05_06530</name>
</gene>
<evidence type="ECO:0000313" key="5">
    <source>
        <dbReference type="EMBL" id="TVU46956.1"/>
    </source>
</evidence>
<dbReference type="GO" id="GO:0016102">
    <property type="term" value="P:diterpenoid biosynthetic process"/>
    <property type="evidence" value="ECO:0007669"/>
    <property type="project" value="InterPro"/>
</dbReference>
<feature type="domain" description="Terpene synthase N-terminal" evidence="3">
    <location>
        <begin position="74"/>
        <end position="250"/>
    </location>
</feature>
<dbReference type="InterPro" id="IPR036965">
    <property type="entry name" value="Terpene_synth_N_sf"/>
</dbReference>
<evidence type="ECO:0000256" key="1">
    <source>
        <dbReference type="ARBA" id="ARBA00001946"/>
    </source>
</evidence>
<dbReference type="Proteomes" id="UP000324897">
    <property type="component" value="Chromosome 5"/>
</dbReference>
<dbReference type="SUPFAM" id="SSF48239">
    <property type="entry name" value="Terpenoid cyclases/Protein prenyltransferases"/>
    <property type="match status" value="1"/>
</dbReference>
<dbReference type="InterPro" id="IPR005630">
    <property type="entry name" value="Terpene_synthase_metal-bd"/>
</dbReference>
<dbReference type="InterPro" id="IPR008930">
    <property type="entry name" value="Terpenoid_cyclase/PrenylTrfase"/>
</dbReference>
<dbReference type="PANTHER" id="PTHR31225:SF63">
    <property type="entry name" value="BETA-SELINENE SYNTHASE"/>
    <property type="match status" value="1"/>
</dbReference>
<dbReference type="Pfam" id="PF01397">
    <property type="entry name" value="Terpene_synth"/>
    <property type="match status" value="1"/>
</dbReference>
<reference evidence="5 6" key="1">
    <citation type="journal article" date="2019" name="Sci. Rep.">
        <title>A high-quality genome of Eragrostis curvula grass provides insights into Poaceae evolution and supports new strategies to enhance forage quality.</title>
        <authorList>
            <person name="Carballo J."/>
            <person name="Santos B.A.C.M."/>
            <person name="Zappacosta D."/>
            <person name="Garbus I."/>
            <person name="Selva J.P."/>
            <person name="Gallo C.A."/>
            <person name="Diaz A."/>
            <person name="Albertini E."/>
            <person name="Caccamo M."/>
            <person name="Echenique V."/>
        </authorList>
    </citation>
    <scope>NUCLEOTIDE SEQUENCE [LARGE SCALE GENOMIC DNA]</scope>
    <source>
        <strain evidence="6">cv. Victoria</strain>
        <tissue evidence="5">Leaf</tissue>
    </source>
</reference>
<keyword evidence="6" id="KW-1185">Reference proteome</keyword>
<feature type="non-terminal residue" evidence="5">
    <location>
        <position position="1"/>
    </location>
</feature>
<dbReference type="InterPro" id="IPR044814">
    <property type="entry name" value="Terpene_cyclase_plant_C1"/>
</dbReference>
<dbReference type="Gramene" id="TVU46956">
    <property type="protein sequence ID" value="TVU46956"/>
    <property type="gene ID" value="EJB05_06530"/>
</dbReference>
<dbReference type="GO" id="GO:0000287">
    <property type="term" value="F:magnesium ion binding"/>
    <property type="evidence" value="ECO:0007669"/>
    <property type="project" value="InterPro"/>
</dbReference>
<dbReference type="EMBL" id="RWGY01000004">
    <property type="protein sequence ID" value="TVU46956.1"/>
    <property type="molecule type" value="Genomic_DNA"/>
</dbReference>
<dbReference type="InterPro" id="IPR008949">
    <property type="entry name" value="Isoprenoid_synthase_dom_sf"/>
</dbReference>
<evidence type="ECO:0000256" key="2">
    <source>
        <dbReference type="ARBA" id="ARBA00022723"/>
    </source>
</evidence>